<accession>A0A8T2BE70</accession>
<proteinExistence type="predicted"/>
<evidence type="ECO:0000313" key="2">
    <source>
        <dbReference type="EMBL" id="KAG7585135.1"/>
    </source>
</evidence>
<protein>
    <submittedName>
        <fullName evidence="2">Uncharacterized protein</fullName>
    </submittedName>
</protein>
<gene>
    <name evidence="2" type="ORF">ISN45_Aa02g005040</name>
    <name evidence="1" type="ORF">ISN45_Aa04g012910</name>
</gene>
<evidence type="ECO:0000313" key="3">
    <source>
        <dbReference type="Proteomes" id="UP000694240"/>
    </source>
</evidence>
<organism evidence="2 3">
    <name type="scientific">Arabidopsis thaliana x Arabidopsis arenosa</name>
    <dbReference type="NCBI Taxonomy" id="1240361"/>
    <lineage>
        <taxon>Eukaryota</taxon>
        <taxon>Viridiplantae</taxon>
        <taxon>Streptophyta</taxon>
        <taxon>Embryophyta</taxon>
        <taxon>Tracheophyta</taxon>
        <taxon>Spermatophyta</taxon>
        <taxon>Magnoliopsida</taxon>
        <taxon>eudicotyledons</taxon>
        <taxon>Gunneridae</taxon>
        <taxon>Pentapetalae</taxon>
        <taxon>rosids</taxon>
        <taxon>malvids</taxon>
        <taxon>Brassicales</taxon>
        <taxon>Brassicaceae</taxon>
        <taxon>Camelineae</taxon>
        <taxon>Arabidopsis</taxon>
    </lineage>
</organism>
<keyword evidence="3" id="KW-1185">Reference proteome</keyword>
<dbReference type="EMBL" id="JAEFBK010000007">
    <property type="protein sequence ID" value="KAG7585135.1"/>
    <property type="molecule type" value="Genomic_DNA"/>
</dbReference>
<dbReference type="Proteomes" id="UP000694240">
    <property type="component" value="Chromosome 7"/>
</dbReference>
<comment type="caution">
    <text evidence="2">The sequence shown here is derived from an EMBL/GenBank/DDBJ whole genome shotgun (WGS) entry which is preliminary data.</text>
</comment>
<evidence type="ECO:0000313" key="1">
    <source>
        <dbReference type="EMBL" id="KAG7568470.1"/>
    </source>
</evidence>
<dbReference type="EMBL" id="JAEFBK010000009">
    <property type="protein sequence ID" value="KAG7568470.1"/>
    <property type="molecule type" value="Genomic_DNA"/>
</dbReference>
<reference evidence="2 3" key="1">
    <citation type="submission" date="2020-12" db="EMBL/GenBank/DDBJ databases">
        <title>Concerted genomic and epigenomic changes stabilize Arabidopsis allopolyploids.</title>
        <authorList>
            <person name="Chen Z."/>
        </authorList>
    </citation>
    <scope>NUCLEOTIDE SEQUENCE [LARGE SCALE GENOMIC DNA]</scope>
    <source>
        <strain evidence="2">Allo738</strain>
        <tissue evidence="2">Leaf</tissue>
    </source>
</reference>
<dbReference type="Proteomes" id="UP000694240">
    <property type="component" value="Chromosome 9"/>
</dbReference>
<name>A0A8T2BE70_9BRAS</name>
<sequence length="46" mass="5245">MKSENFRFSSNTCIGFSPIEDTWFWIETKDKFSSSIGGFSDGLSWA</sequence>
<dbReference type="AlphaFoldDB" id="A0A8T2BE70"/>